<keyword evidence="2" id="KW-1185">Reference proteome</keyword>
<gene>
    <name evidence="1" type="ORF">BBF96_02365</name>
</gene>
<dbReference type="AlphaFoldDB" id="A0A3Q9HNX3"/>
<reference evidence="1 2" key="1">
    <citation type="submission" date="2016-07" db="EMBL/GenBank/DDBJ databases">
        <title>Genome and transcriptome analysis of iron-reducing fermentative bacteria Anoxybacter fermentans.</title>
        <authorList>
            <person name="Zeng X."/>
            <person name="Shao Z."/>
        </authorList>
    </citation>
    <scope>NUCLEOTIDE SEQUENCE [LARGE SCALE GENOMIC DNA]</scope>
    <source>
        <strain evidence="1 2">DY22613</strain>
    </source>
</reference>
<evidence type="ECO:0000313" key="1">
    <source>
        <dbReference type="EMBL" id="AZR72335.1"/>
    </source>
</evidence>
<protein>
    <submittedName>
        <fullName evidence="1">Peptidase S7</fullName>
    </submittedName>
</protein>
<evidence type="ECO:0000313" key="2">
    <source>
        <dbReference type="Proteomes" id="UP000267250"/>
    </source>
</evidence>
<dbReference type="KEGG" id="aft:BBF96_02365"/>
<dbReference type="Proteomes" id="UP000267250">
    <property type="component" value="Chromosome"/>
</dbReference>
<dbReference type="RefSeq" id="WP_127015668.1">
    <property type="nucleotide sequence ID" value="NZ_CP016379.1"/>
</dbReference>
<name>A0A3Q9HNX3_9FIRM</name>
<proteinExistence type="predicted"/>
<sequence length="375" mass="41045">MKIQGIAKPIVERMVERSNELGQGRGVGAIGLINEDGYITACSEIVDGGISGIPFRQLLSKLVNMDGRSLLEGINQLADNIALLFTSPGSTGVIVSTGAINLFDVPVVNIGIKSEKIMGIGILYPKKHFFDLATRSEQVQIDILGAKSMEEERQLMKASTELRLEYLDISEELPMVEMEESNFNINTREWKLKRLQINSIDKAFVDALVAKSSSIEQGREVAAMGLVDENGHVVQKGEIVVGGMGYVPSRLLASSYTDISGKSLRRVYTEQIPDNAVIVHTHPGGTGVMHMGDAMAGPGTWGRPIIAIGHNQHGEVRGATVIELDPRVAELADEYEEVGQKFFLAKTPQEEAEIRKKRFAIAQEYTDLCKPIEIK</sequence>
<dbReference type="OrthoDB" id="1805255at2"/>
<dbReference type="EMBL" id="CP016379">
    <property type="protein sequence ID" value="AZR72335.1"/>
    <property type="molecule type" value="Genomic_DNA"/>
</dbReference>
<accession>A0A3Q9HNX3</accession>
<organism evidence="1 2">
    <name type="scientific">Anoxybacter fermentans</name>
    <dbReference type="NCBI Taxonomy" id="1323375"/>
    <lineage>
        <taxon>Bacteria</taxon>
        <taxon>Bacillati</taxon>
        <taxon>Bacillota</taxon>
        <taxon>Clostridia</taxon>
        <taxon>Halanaerobiales</taxon>
        <taxon>Anoxybacter</taxon>
    </lineage>
</organism>